<keyword evidence="1" id="KW-0472">Membrane</keyword>
<dbReference type="AlphaFoldDB" id="A0A182UPC8"/>
<dbReference type="EnsemblMetazoa" id="AMEM001343-RA">
    <property type="protein sequence ID" value="AMEM001343-PA"/>
    <property type="gene ID" value="AMEM001343"/>
</dbReference>
<feature type="transmembrane region" description="Helical" evidence="1">
    <location>
        <begin position="166"/>
        <end position="184"/>
    </location>
</feature>
<proteinExistence type="predicted"/>
<name>A0A182UPC8_ANOME</name>
<organism evidence="2 3">
    <name type="scientific">Anopheles merus</name>
    <name type="common">Mosquito</name>
    <dbReference type="NCBI Taxonomy" id="30066"/>
    <lineage>
        <taxon>Eukaryota</taxon>
        <taxon>Metazoa</taxon>
        <taxon>Ecdysozoa</taxon>
        <taxon>Arthropoda</taxon>
        <taxon>Hexapoda</taxon>
        <taxon>Insecta</taxon>
        <taxon>Pterygota</taxon>
        <taxon>Neoptera</taxon>
        <taxon>Endopterygota</taxon>
        <taxon>Diptera</taxon>
        <taxon>Nematocera</taxon>
        <taxon>Culicoidea</taxon>
        <taxon>Culicidae</taxon>
        <taxon>Anophelinae</taxon>
        <taxon>Anopheles</taxon>
    </lineage>
</organism>
<sequence>MYSLSDGIGTRARCIQPLSPGRNGSPFWLLLVEAAESGDGLRLRGICCRSRCWRSSRVIALKSVLRLKIGRHQSAISRPARSRFTFVSFGCLYRYITALPMPDCRRHGSALFGSGAIQSVSTFSTLCSRNASCRSFLISCDIACFSMAIFFVAGLPSTFSCRSCSAAWRICCSSCAIWSSLSLIRSMSFRLRRRDFSSFFLAIMMSKSDMNWPLEGRG</sequence>
<accession>A0A182UPC8</accession>
<protein>
    <submittedName>
        <fullName evidence="2">Uncharacterized protein</fullName>
    </submittedName>
</protein>
<feature type="transmembrane region" description="Helical" evidence="1">
    <location>
        <begin position="136"/>
        <end position="154"/>
    </location>
</feature>
<dbReference type="VEuPathDB" id="VectorBase:AMEM001343"/>
<keyword evidence="1" id="KW-0812">Transmembrane</keyword>
<keyword evidence="3" id="KW-1185">Reference proteome</keyword>
<evidence type="ECO:0000313" key="2">
    <source>
        <dbReference type="EnsemblMetazoa" id="AMEM001343-PA"/>
    </source>
</evidence>
<evidence type="ECO:0000256" key="1">
    <source>
        <dbReference type="SAM" id="Phobius"/>
    </source>
</evidence>
<evidence type="ECO:0000313" key="3">
    <source>
        <dbReference type="Proteomes" id="UP000075903"/>
    </source>
</evidence>
<reference evidence="2" key="1">
    <citation type="submission" date="2020-05" db="UniProtKB">
        <authorList>
            <consortium name="EnsemblMetazoa"/>
        </authorList>
    </citation>
    <scope>IDENTIFICATION</scope>
    <source>
        <strain evidence="2">MAF</strain>
    </source>
</reference>
<dbReference type="Proteomes" id="UP000075903">
    <property type="component" value="Unassembled WGS sequence"/>
</dbReference>
<keyword evidence="1" id="KW-1133">Transmembrane helix</keyword>